<dbReference type="PRINTS" id="PR00749">
    <property type="entry name" value="LYSOZYMEG"/>
</dbReference>
<name>A0A2C9LU85_BIOGL</name>
<feature type="chain" id="PRO_5012587201" evidence="1">
    <location>
        <begin position="16"/>
        <end position="196"/>
    </location>
</feature>
<sequence length="196" mass="21236">MFLLLLFSVLGFTSAARTCYGDINNLSPTGRKVGGVPKSNSEVQTDLTYLNRYRSCYQTAADKLCIQASVIAAVASRESRGGSLLEKTNGYGDGGKAYGIMQCDIKNSGLPCTSVSWNSCAHIEMMTGALIAKINEVKKKFPNWPAERQLQGGVAAYNFGSKNVQSWSGLDVGTTNNDYSNDVIARAKYLYSIGWN</sequence>
<dbReference type="Gene3D" id="1.10.530.10">
    <property type="match status" value="1"/>
</dbReference>
<accession>A0A2C9LU85</accession>
<dbReference type="VEuPathDB" id="VectorBase:BGLB034921"/>
<protein>
    <submittedName>
        <fullName evidence="2">Uncharacterized protein</fullName>
    </submittedName>
</protein>
<proteinExistence type="predicted"/>
<evidence type="ECO:0000256" key="1">
    <source>
        <dbReference type="SAM" id="SignalP"/>
    </source>
</evidence>
<dbReference type="KEGG" id="bgt:106066962"/>
<gene>
    <name evidence="2" type="primary">106066962</name>
</gene>
<dbReference type="InterPro" id="IPR002152">
    <property type="entry name" value="Glyco_hydro_23"/>
</dbReference>
<feature type="signal peptide" evidence="1">
    <location>
        <begin position="1"/>
        <end position="15"/>
    </location>
</feature>
<dbReference type="Proteomes" id="UP000076420">
    <property type="component" value="Unassembled WGS sequence"/>
</dbReference>
<dbReference type="CDD" id="cd01021">
    <property type="entry name" value="GEWL"/>
    <property type="match status" value="1"/>
</dbReference>
<dbReference type="GO" id="GO:0009253">
    <property type="term" value="P:peptidoglycan catabolic process"/>
    <property type="evidence" value="ECO:0007669"/>
    <property type="project" value="InterPro"/>
</dbReference>
<keyword evidence="1" id="KW-0732">Signal</keyword>
<dbReference type="AlphaFoldDB" id="A0A2C9LU85"/>
<dbReference type="SUPFAM" id="SSF53955">
    <property type="entry name" value="Lysozyme-like"/>
    <property type="match status" value="1"/>
</dbReference>
<dbReference type="InterPro" id="IPR023346">
    <property type="entry name" value="Lysozyme-like_dom_sf"/>
</dbReference>
<dbReference type="PANTHER" id="PTHR31698">
    <property type="entry name" value="LYSOZYME G FAMILY MEMBER"/>
    <property type="match status" value="1"/>
</dbReference>
<dbReference type="GO" id="GO:0003796">
    <property type="term" value="F:lysozyme activity"/>
    <property type="evidence" value="ECO:0007669"/>
    <property type="project" value="InterPro"/>
</dbReference>
<dbReference type="EnsemblMetazoa" id="BGLB034921-RA">
    <property type="protein sequence ID" value="BGLB034921-PA"/>
    <property type="gene ID" value="BGLB034921"/>
</dbReference>
<evidence type="ECO:0000313" key="3">
    <source>
        <dbReference type="Proteomes" id="UP000076420"/>
    </source>
</evidence>
<organism evidence="2 3">
    <name type="scientific">Biomphalaria glabrata</name>
    <name type="common">Bloodfluke planorb</name>
    <name type="synonym">Freshwater snail</name>
    <dbReference type="NCBI Taxonomy" id="6526"/>
    <lineage>
        <taxon>Eukaryota</taxon>
        <taxon>Metazoa</taxon>
        <taxon>Spiralia</taxon>
        <taxon>Lophotrochozoa</taxon>
        <taxon>Mollusca</taxon>
        <taxon>Gastropoda</taxon>
        <taxon>Heterobranchia</taxon>
        <taxon>Euthyneura</taxon>
        <taxon>Panpulmonata</taxon>
        <taxon>Hygrophila</taxon>
        <taxon>Lymnaeoidea</taxon>
        <taxon>Planorbidae</taxon>
        <taxon>Biomphalaria</taxon>
    </lineage>
</organism>
<dbReference type="OrthoDB" id="10021790at2759"/>
<dbReference type="PANTHER" id="PTHR31698:SF8">
    <property type="entry name" value="LYSOZYME G-RELATED"/>
    <property type="match status" value="1"/>
</dbReference>
<dbReference type="VEuPathDB" id="VectorBase:BGLAX_030292"/>
<evidence type="ECO:0000313" key="2">
    <source>
        <dbReference type="EnsemblMetazoa" id="BGLB034921-PA"/>
    </source>
</evidence>
<dbReference type="STRING" id="6526.A0A2C9LU85"/>
<reference evidence="2" key="1">
    <citation type="submission" date="2020-05" db="UniProtKB">
        <authorList>
            <consortium name="EnsemblMetazoa"/>
        </authorList>
    </citation>
    <scope>IDENTIFICATION</scope>
    <source>
        <strain evidence="2">BB02</strain>
    </source>
</reference>